<feature type="domain" description="URB1 N-terminal" evidence="2">
    <location>
        <begin position="125"/>
        <end position="469"/>
    </location>
</feature>
<dbReference type="STRING" id="461836.A0A0L0DMA2"/>
<dbReference type="InterPro" id="IPR032436">
    <property type="entry name" value="URB1_C"/>
</dbReference>
<dbReference type="InterPro" id="IPR039844">
    <property type="entry name" value="URB1"/>
</dbReference>
<dbReference type="GO" id="GO:0005730">
    <property type="term" value="C:nucleolus"/>
    <property type="evidence" value="ECO:0007669"/>
    <property type="project" value="TreeGrafter"/>
</dbReference>
<dbReference type="OrthoDB" id="72892at2759"/>
<dbReference type="Pfam" id="PF16201">
    <property type="entry name" value="NopRA1"/>
    <property type="match status" value="1"/>
</dbReference>
<gene>
    <name evidence="4" type="ORF">AMSG_01162</name>
</gene>
<dbReference type="GeneID" id="25560923"/>
<dbReference type="InterPro" id="IPR021714">
    <property type="entry name" value="URB1_N"/>
</dbReference>
<evidence type="ECO:0000259" key="3">
    <source>
        <dbReference type="Pfam" id="PF16201"/>
    </source>
</evidence>
<reference evidence="4 5" key="1">
    <citation type="submission" date="2010-05" db="EMBL/GenBank/DDBJ databases">
        <title>The Genome Sequence of Thecamonas trahens ATCC 50062.</title>
        <authorList>
            <consortium name="The Broad Institute Genome Sequencing Platform"/>
            <person name="Russ C."/>
            <person name="Cuomo C."/>
            <person name="Shea T."/>
            <person name="Young S.K."/>
            <person name="Zeng Q."/>
            <person name="Koehrsen M."/>
            <person name="Haas B."/>
            <person name="Borodovsky M."/>
            <person name="Guigo R."/>
            <person name="Alvarado L."/>
            <person name="Berlin A."/>
            <person name="Bochicchio J."/>
            <person name="Borenstein D."/>
            <person name="Chapman S."/>
            <person name="Chen Z."/>
            <person name="Freedman E."/>
            <person name="Gellesch M."/>
            <person name="Goldberg J."/>
            <person name="Griggs A."/>
            <person name="Gujja S."/>
            <person name="Heilman E."/>
            <person name="Heiman D."/>
            <person name="Hepburn T."/>
            <person name="Howarth C."/>
            <person name="Jen D."/>
            <person name="Larson L."/>
            <person name="Mehta T."/>
            <person name="Park D."/>
            <person name="Pearson M."/>
            <person name="Roberts A."/>
            <person name="Saif S."/>
            <person name="Shenoy N."/>
            <person name="Sisk P."/>
            <person name="Stolte C."/>
            <person name="Sykes S."/>
            <person name="Thomson T."/>
            <person name="Walk T."/>
            <person name="White J."/>
            <person name="Yandava C."/>
            <person name="Burger G."/>
            <person name="Gray M.W."/>
            <person name="Holland P.W.H."/>
            <person name="King N."/>
            <person name="Lang F.B.F."/>
            <person name="Roger A.J."/>
            <person name="Ruiz-Trillo I."/>
            <person name="Lander E."/>
            <person name="Nusbaum C."/>
        </authorList>
    </citation>
    <scope>NUCLEOTIDE SEQUENCE [LARGE SCALE GENOMIC DNA]</scope>
    <source>
        <strain evidence="4 5">ATCC 50062</strain>
    </source>
</reference>
<dbReference type="RefSeq" id="XP_013761773.1">
    <property type="nucleotide sequence ID" value="XM_013906319.1"/>
</dbReference>
<keyword evidence="1" id="KW-1133">Transmembrane helix</keyword>
<keyword evidence="1" id="KW-0812">Transmembrane</keyword>
<protein>
    <recommendedName>
        <fullName evidence="6">Nucleolar pre-ribosomal-associated protein 1 C-terminal domain-containing protein</fullName>
    </recommendedName>
</protein>
<dbReference type="PANTHER" id="PTHR13500">
    <property type="entry name" value="NUCLEOLAR PRERIBOSOMAL-ASSOCIATED PROTEIN 1"/>
    <property type="match status" value="1"/>
</dbReference>
<dbReference type="EMBL" id="GL349437">
    <property type="protein sequence ID" value="KNC53449.1"/>
    <property type="molecule type" value="Genomic_DNA"/>
</dbReference>
<dbReference type="GO" id="GO:0000463">
    <property type="term" value="P:maturation of LSU-rRNA from tricistronic rRNA transcript (SSU-rRNA, 5.8S rRNA, LSU-rRNA)"/>
    <property type="evidence" value="ECO:0007669"/>
    <property type="project" value="TreeGrafter"/>
</dbReference>
<evidence type="ECO:0000256" key="1">
    <source>
        <dbReference type="SAM" id="Phobius"/>
    </source>
</evidence>
<feature type="transmembrane region" description="Helical" evidence="1">
    <location>
        <begin position="1171"/>
        <end position="1191"/>
    </location>
</feature>
<evidence type="ECO:0000313" key="5">
    <source>
        <dbReference type="Proteomes" id="UP000054408"/>
    </source>
</evidence>
<feature type="domain" description="URB1 C-terminal" evidence="3">
    <location>
        <begin position="1647"/>
        <end position="1834"/>
    </location>
</feature>
<dbReference type="PANTHER" id="PTHR13500:SF0">
    <property type="entry name" value="NUCLEOLAR PRE-RIBOSOMAL-ASSOCIATED PROTEIN 1"/>
    <property type="match status" value="1"/>
</dbReference>
<keyword evidence="1" id="KW-0472">Membrane</keyword>
<name>A0A0L0DMA2_THETB</name>
<dbReference type="GO" id="GO:0000466">
    <property type="term" value="P:maturation of 5.8S rRNA from tricistronic rRNA transcript (SSU-rRNA, 5.8S rRNA, LSU-rRNA)"/>
    <property type="evidence" value="ECO:0007669"/>
    <property type="project" value="TreeGrafter"/>
</dbReference>
<keyword evidence="5" id="KW-1185">Reference proteome</keyword>
<dbReference type="Proteomes" id="UP000054408">
    <property type="component" value="Unassembled WGS sequence"/>
</dbReference>
<dbReference type="Pfam" id="PF11707">
    <property type="entry name" value="Npa1"/>
    <property type="match status" value="1"/>
</dbReference>
<evidence type="ECO:0008006" key="6">
    <source>
        <dbReference type="Google" id="ProtNLM"/>
    </source>
</evidence>
<accession>A0A0L0DMA2</accession>
<evidence type="ECO:0000259" key="2">
    <source>
        <dbReference type="Pfam" id="PF11707"/>
    </source>
</evidence>
<evidence type="ECO:0000313" key="4">
    <source>
        <dbReference type="EMBL" id="KNC53449.1"/>
    </source>
</evidence>
<feature type="transmembrane region" description="Helical" evidence="1">
    <location>
        <begin position="1141"/>
        <end position="1159"/>
    </location>
</feature>
<proteinExistence type="predicted"/>
<organism evidence="4 5">
    <name type="scientific">Thecamonas trahens ATCC 50062</name>
    <dbReference type="NCBI Taxonomy" id="461836"/>
    <lineage>
        <taxon>Eukaryota</taxon>
        <taxon>Apusozoa</taxon>
        <taxon>Apusomonadida</taxon>
        <taxon>Apusomonadidae</taxon>
        <taxon>Thecamonas</taxon>
    </lineage>
</organism>
<sequence length="2097" mass="223836">MENTYEDIDIGALLAGLGKEHLNDVYLAINAFHKKNTEALAERSGQSSLMWAYAAASPEGKELVDILKRVLTAVARSESASLAPLLAAVVEVFADIIWAGSSLHERTLPRTNDLPELQEQADDRLPSLALALARAILRSYLARLYPTLSSSGPQALATLRLLAAIAALSPTIARELIRRFDWSLKSFLNIPFDFGRASQKNGVAALSKANSLGVSPSDLVSAYFEILITLLAHDAPGIAIATVSLRTVVPATFQILGIAPPSAVVPLLTLITQRIALASHVTKRIRMKLFNSQTLVQLSKNLGILRNDEDSRALVLMALFKVLLNADDPAMAMSASDLLRGVITAHRTSDVYRFFSPSSAVGDAAGRALASVSSSALAALETLPRSTSIRFSILQPPPADVLFLTLHAANIARSTTVFQLLVSLHTTWGLRQRMLIQYVLSSLPALVTPYIAACNFSFEPRPSLVWFSNMSWLTHLLRTVTPPLIVDAPLESQVMPLTTTVSALSRALQHASPLVRFTAFGLLDALFARVAVLSFQVELYFDAISDNPSHPALVLHHGRALTAKDVALDDDVPLAASHDTTTPVATLPSHAAALSLVDRVLISSLPSLRVVRSAYASTLRSLTKAAKSGSGSLDLAAASLLTSILKVFAGYVAHAPSSLQGERMLFTRLVPPTEVLLLLPSATIDALVASEYFDGNPIELHLWLHLLPVLGSANFTAVLDRVRASPFEHFDAVADAMAAAPKPDADMASFLAHMRASASASDLTAAPSSNALVWSPLVAAYIAHDSPDPAVLAALAALELTPGVLASLCASSNIGLPSPALELDTASIGADQARIILAVAALNRLMSTKRPTSDLITAVHDIVDDAIAAKHSAALVELSIVVLRHPALERAFLPPNAITSPDALSLDDGILATSVASVAGTILRALPSPPPAVAAALAPIMARAQQAFMASSPAPDSPLGQTLGVCLALLAKGFSRELIPPLVNMLLSPDVVEHIVNAQSSRHSNYHIVLCLLLRRELDVNKSNRGDLLGVADTAYFAKHYSSTHVATLLTVLAHSGVRDWDAVSRRVASGELDIDDDEVAFYLQLTDEEKIVLRHTSVLAQFTTALVQSLALHASLSLASESDTLLAALARLGDRATGEALATVVALVPSFCAALANWWASRVAADNMPLLAWFALLLPILAPALASPHVHLPASARDAFAVATVELILDPELPSPGIALDIITEAIEAKRLPAAAVAILADIITSDDHDDLVLTTMAPHSLATLRLFAESELATRDVTIAFVTWACADLAHAFRKPAVDLPMQHAEIDVCLQLALVIRKSSAFGAYRARKPVVAPTPLVGLPGELLAQLVRRALKRRFLRPDVLFVLRWLVPLIPHTEDAPDLTTIYDMIFQHSQLRAALYPRATDADEQDAADEHALLDFAHTDEVKQALVVLMHALLTAPTAPATAALARHQLPLLLAAYGATTSLADRVLLHILFIYESAQLSLFADAWGWGEHTLTRLDDIIEIELRRSLGGTVSSLEASDNAGLLSSHLIDMSMLDRSLRLFPIDMPLSVNATSEIPELEGTVWQSLASKILRGRFSAAGNTAHVSPTVVALANASKGVTMSEPTSRPCYDMGFLLTFFVHVAAANTEASVVIESGALAIGFRALAAHHSNVRKLGYELVSLIESLIRAYRFRSRSNFEVIVDLVKGSVTQEFERLPSALSLALALAARVLSFSNNPVFPVVVKWLTKYPSIYIHRLPFRGHFAPTKTGDGVIARPFVFDIIAHGAHSARDLANFDKASIVQGVFAAYLDSGNPSQVVDSALAFVRHMARVPALATRLVSKYSFAEWMAAAIAPSDLSGDALAGFMTIVTDLSLALDDAKESAIVDTAVFTLRSLATAVLTRMIAGFNARSWKNYEISAIFHAALDLGDRIDALPCSILADMLNAYHAHVRPILYARVARRAEARLVTRMVNAPPASSAASADARLAFATSAVAAALLPTTVKWYRDEHLRDEVWDHLLPALAGFRAVPSASLVTGILALLAASHTCISPARYARLVVAAARLVGQHSLVLDTIPAALRALDSADSGSSGAVLGLVDALSELVHATAAPS</sequence>